<dbReference type="PANTHER" id="PTHR11524:SF13">
    <property type="entry name" value="RIBOSOMAL PROTEIN UL30-LIKE"/>
    <property type="match status" value="1"/>
</dbReference>
<dbReference type="InterPro" id="IPR039699">
    <property type="entry name" value="Ribosomal_uL30"/>
</dbReference>
<dbReference type="AlphaFoldDB" id="A0A9W3HGH5"/>
<dbReference type="SUPFAM" id="SSF55129">
    <property type="entry name" value="Ribosomal protein L30p/L7e"/>
    <property type="match status" value="1"/>
</dbReference>
<proteinExistence type="predicted"/>
<dbReference type="GO" id="GO:0022625">
    <property type="term" value="C:cytosolic large ribosomal subunit"/>
    <property type="evidence" value="ECO:0007669"/>
    <property type="project" value="TreeGrafter"/>
</dbReference>
<organism evidence="1">
    <name type="scientific">Camelus bactrianus</name>
    <name type="common">Bactrian camel</name>
    <dbReference type="NCBI Taxonomy" id="9837"/>
    <lineage>
        <taxon>Eukaryota</taxon>
        <taxon>Metazoa</taxon>
        <taxon>Chordata</taxon>
        <taxon>Craniata</taxon>
        <taxon>Vertebrata</taxon>
        <taxon>Euteleostomi</taxon>
        <taxon>Mammalia</taxon>
        <taxon>Eutheria</taxon>
        <taxon>Laurasiatheria</taxon>
        <taxon>Artiodactyla</taxon>
        <taxon>Tylopoda</taxon>
        <taxon>Camelidae</taxon>
        <taxon>Camelus</taxon>
    </lineage>
</organism>
<dbReference type="RefSeq" id="XP_045371028.1">
    <property type="nucleotide sequence ID" value="XM_045515072.1"/>
</dbReference>
<name>A0A9W3HGH5_CAMBA</name>
<sequence>MLPTVETSVTWEFPNLKSVGEVILKHGQAKVKNKIIPLTGNTVIEQHPGKFGVICLEDHIHEISFPAKNFQVISGFLCPFQHSLACHTVNNRVGFLGEVASSGYQGERVTQLTHQLN</sequence>
<accession>A0A9W3HGH5</accession>
<dbReference type="PANTHER" id="PTHR11524">
    <property type="entry name" value="60S RIBOSOMAL PROTEIN L7"/>
    <property type="match status" value="1"/>
</dbReference>
<gene>
    <name evidence="1" type="primary">LOC105067547</name>
</gene>
<protein>
    <submittedName>
        <fullName evidence="1">60S ribosomal protein L7-like 1</fullName>
    </submittedName>
</protein>
<evidence type="ECO:0000313" key="1">
    <source>
        <dbReference type="RefSeq" id="XP_045371028.1"/>
    </source>
</evidence>
<dbReference type="GO" id="GO:0000463">
    <property type="term" value="P:maturation of LSU-rRNA from tricistronic rRNA transcript (SSU-rRNA, 5.8S rRNA, LSU-rRNA)"/>
    <property type="evidence" value="ECO:0007669"/>
    <property type="project" value="TreeGrafter"/>
</dbReference>
<dbReference type="GO" id="GO:0003735">
    <property type="term" value="F:structural constituent of ribosome"/>
    <property type="evidence" value="ECO:0007669"/>
    <property type="project" value="TreeGrafter"/>
</dbReference>
<dbReference type="InterPro" id="IPR036919">
    <property type="entry name" value="Ribo_uL30_ferredoxin-like_sf"/>
</dbReference>
<dbReference type="GO" id="GO:0003723">
    <property type="term" value="F:RNA binding"/>
    <property type="evidence" value="ECO:0007669"/>
    <property type="project" value="TreeGrafter"/>
</dbReference>
<reference evidence="1" key="1">
    <citation type="submission" date="2025-08" db="UniProtKB">
        <authorList>
            <consortium name="RefSeq"/>
        </authorList>
    </citation>
    <scope>IDENTIFICATION</scope>
    <source>
        <tissue evidence="1">Blood</tissue>
    </source>
</reference>